<protein>
    <submittedName>
        <fullName evidence="1">Uncharacterized protein</fullName>
    </submittedName>
</protein>
<reference evidence="1" key="1">
    <citation type="submission" date="2019-11" db="EMBL/GenBank/DDBJ databases">
        <title>Bipolaris sorokiniana Genome sequencing.</title>
        <authorList>
            <person name="Wang H."/>
        </authorList>
    </citation>
    <scope>NUCLEOTIDE SEQUENCE</scope>
</reference>
<proteinExistence type="predicted"/>
<gene>
    <name evidence="1" type="ORF">GGP41_010586</name>
</gene>
<dbReference type="EMBL" id="WNKQ01000006">
    <property type="protein sequence ID" value="KAF5850933.1"/>
    <property type="molecule type" value="Genomic_DNA"/>
</dbReference>
<comment type="caution">
    <text evidence="1">The sequence shown here is derived from an EMBL/GenBank/DDBJ whole genome shotgun (WGS) entry which is preliminary data.</text>
</comment>
<dbReference type="AlphaFoldDB" id="A0A8H5ZNE7"/>
<sequence>MRRYWFNAFAAKSRYAAKADISPSLIWISMRMGHCSELQNLSVALTRLPLAIPPVYNIVY</sequence>
<name>A0A8H5ZNE7_COCSA</name>
<accession>A0A8H5ZNE7</accession>
<organism evidence="1 2">
    <name type="scientific">Cochliobolus sativus</name>
    <name type="common">Common root rot and spot blotch fungus</name>
    <name type="synonym">Bipolaris sorokiniana</name>
    <dbReference type="NCBI Taxonomy" id="45130"/>
    <lineage>
        <taxon>Eukaryota</taxon>
        <taxon>Fungi</taxon>
        <taxon>Dikarya</taxon>
        <taxon>Ascomycota</taxon>
        <taxon>Pezizomycotina</taxon>
        <taxon>Dothideomycetes</taxon>
        <taxon>Pleosporomycetidae</taxon>
        <taxon>Pleosporales</taxon>
        <taxon>Pleosporineae</taxon>
        <taxon>Pleosporaceae</taxon>
        <taxon>Bipolaris</taxon>
    </lineage>
</organism>
<dbReference type="Proteomes" id="UP000624244">
    <property type="component" value="Unassembled WGS sequence"/>
</dbReference>
<evidence type="ECO:0000313" key="1">
    <source>
        <dbReference type="EMBL" id="KAF5850933.1"/>
    </source>
</evidence>
<evidence type="ECO:0000313" key="2">
    <source>
        <dbReference type="Proteomes" id="UP000624244"/>
    </source>
</evidence>